<comment type="caution">
    <text evidence="2">The sequence shown here is derived from an EMBL/GenBank/DDBJ whole genome shotgun (WGS) entry which is preliminary data.</text>
</comment>
<evidence type="ECO:0000256" key="1">
    <source>
        <dbReference type="SAM" id="MobiDB-lite"/>
    </source>
</evidence>
<accession>A0ABM8T8F8</accession>
<evidence type="ECO:0000313" key="2">
    <source>
        <dbReference type="EMBL" id="CAE6866318.1"/>
    </source>
</evidence>
<protein>
    <recommendedName>
        <fullName evidence="4">CYTH domain-containing protein</fullName>
    </recommendedName>
</protein>
<evidence type="ECO:0008006" key="4">
    <source>
        <dbReference type="Google" id="ProtNLM"/>
    </source>
</evidence>
<dbReference type="RefSeq" id="WP_200622913.1">
    <property type="nucleotide sequence ID" value="NZ_CAJNAU010000204.1"/>
</dbReference>
<name>A0ABM8T8F8_9BURK</name>
<dbReference type="EMBL" id="CAJNAU010000204">
    <property type="protein sequence ID" value="CAE6866318.1"/>
    <property type="molecule type" value="Genomic_DNA"/>
</dbReference>
<proteinExistence type="predicted"/>
<evidence type="ECO:0000313" key="3">
    <source>
        <dbReference type="Proteomes" id="UP000674425"/>
    </source>
</evidence>
<sequence length="245" mass="27032">MTAWQVQLEGDVRDLEFLAKFLSAGQRRILRDAQRPLYLYESDSFHQCCTPEEVEQLAEEELAVLSGILKLERDARDCLRYGAIYRLNQNGGQDVFLTLRDSLQVRAEVGAVTAVAADAEGNLVTRPAPPPRSAVLLELGATDAAIAKVLRLLSAPDAMSWVGLYRIHEVIEGDSGGQHKLEKQGWGSADDLKRFKHSANSVQVGGDKSRHGKEPQLPPKNPMTLPEAEAYVRYIVQAWLVSKGA</sequence>
<gene>
    <name evidence="2" type="ORF">R69658_07882</name>
</gene>
<keyword evidence="3" id="KW-1185">Reference proteome</keyword>
<feature type="region of interest" description="Disordered" evidence="1">
    <location>
        <begin position="200"/>
        <end position="223"/>
    </location>
</feature>
<dbReference type="Proteomes" id="UP000674425">
    <property type="component" value="Unassembled WGS sequence"/>
</dbReference>
<reference evidence="2 3" key="1">
    <citation type="submission" date="2021-02" db="EMBL/GenBank/DDBJ databases">
        <authorList>
            <person name="Vanwijnsberghe S."/>
        </authorList>
    </citation>
    <scope>NUCLEOTIDE SEQUENCE [LARGE SCALE GENOMIC DNA]</scope>
    <source>
        <strain evidence="2 3">R-69658</strain>
    </source>
</reference>
<organism evidence="2 3">
    <name type="scientific">Paraburkholderia aspalathi</name>
    <dbReference type="NCBI Taxonomy" id="1324617"/>
    <lineage>
        <taxon>Bacteria</taxon>
        <taxon>Pseudomonadati</taxon>
        <taxon>Pseudomonadota</taxon>
        <taxon>Betaproteobacteria</taxon>
        <taxon>Burkholderiales</taxon>
        <taxon>Burkholderiaceae</taxon>
        <taxon>Paraburkholderia</taxon>
    </lineage>
</organism>